<evidence type="ECO:0000313" key="5">
    <source>
        <dbReference type="EMBL" id="CZE46408.1"/>
    </source>
</evidence>
<keyword evidence="6" id="KW-1185">Reference proteome</keyword>
<reference evidence="5 6" key="1">
    <citation type="submission" date="2016-02" db="EMBL/GenBank/DDBJ databases">
        <authorList>
            <consortium name="Pathogen Informatics"/>
        </authorList>
    </citation>
    <scope>NUCLEOTIDE SEQUENCE [LARGE SCALE GENOMIC DNA]</scope>
    <source>
        <strain evidence="5 6">RC20</strain>
    </source>
</reference>
<dbReference type="AlphaFoldDB" id="A0A128ECX0"/>
<dbReference type="GO" id="GO:0004810">
    <property type="term" value="F:CCA tRNA nucleotidyltransferase activity"/>
    <property type="evidence" value="ECO:0007669"/>
    <property type="project" value="InterPro"/>
</dbReference>
<dbReference type="InterPro" id="IPR020536">
    <property type="entry name" value="ThiI_AANH"/>
</dbReference>
<keyword evidence="2" id="KW-0067">ATP-binding</keyword>
<accession>A0A128ECX0</accession>
<evidence type="ECO:0000256" key="2">
    <source>
        <dbReference type="ARBA" id="ARBA00022840"/>
    </source>
</evidence>
<sequence>MKALSLFSGGLDSMLAIRLMAMQGIEVTALHMDIGFGSRGDKSELLRKRAELAGAKFKIIDIKNKYLQDVLLHPKYGYGKNFNPCVDCHGFMFKTALLMLEDEGASFIVTGEVLGQRPMSQRKEALFNVSSLSGDENGLILRPLCAKHLEPTTPELKGWVEREKLLDISGRGRTRQLAMAKEFGFDEFESPGGGCLLTMQNFASKMKDALKFEGLDTYLDTQILKFGRHLRLDDGAKVIIGRDEKDNEGLERVQNPKFSHIALPDDMVGAYSLISKNASKNDKLKACKFALTYAKTSPNLEYEVAIDGEKFIASPFESKSQAQKYLVGLG</sequence>
<feature type="domain" description="NFACT protein RNA binding" evidence="4">
    <location>
        <begin position="227"/>
        <end position="308"/>
    </location>
</feature>
<gene>
    <name evidence="5" type="ORF">ERS672216_00353</name>
</gene>
<dbReference type="EMBL" id="FIZP01000001">
    <property type="protein sequence ID" value="CZE46408.1"/>
    <property type="molecule type" value="Genomic_DNA"/>
</dbReference>
<proteinExistence type="predicted"/>
<dbReference type="Pfam" id="PF18297">
    <property type="entry name" value="NFACT-R_2"/>
    <property type="match status" value="1"/>
</dbReference>
<name>A0A128ECX0_9BACT</name>
<dbReference type="OrthoDB" id="9781887at2"/>
<dbReference type="InterPro" id="IPR014729">
    <property type="entry name" value="Rossmann-like_a/b/a_fold"/>
</dbReference>
<dbReference type="Gene3D" id="3.40.50.620">
    <property type="entry name" value="HUPs"/>
    <property type="match status" value="1"/>
</dbReference>
<dbReference type="GO" id="GO:0005524">
    <property type="term" value="F:ATP binding"/>
    <property type="evidence" value="ECO:0007669"/>
    <property type="project" value="UniProtKB-KW"/>
</dbReference>
<feature type="domain" description="Thil AANH" evidence="3">
    <location>
        <begin position="2"/>
        <end position="145"/>
    </location>
</feature>
<keyword evidence="1" id="KW-0547">Nucleotide-binding</keyword>
<dbReference type="Pfam" id="PF02568">
    <property type="entry name" value="ThiI"/>
    <property type="match status" value="1"/>
</dbReference>
<dbReference type="PANTHER" id="PTHR11933">
    <property type="entry name" value="TRNA 5-METHYLAMINOMETHYL-2-THIOURIDYLATE -METHYLTRANSFERASE"/>
    <property type="match status" value="1"/>
</dbReference>
<dbReference type="SUPFAM" id="SSF52402">
    <property type="entry name" value="Adenine nucleotide alpha hydrolases-like"/>
    <property type="match status" value="1"/>
</dbReference>
<organism evidence="5 6">
    <name type="scientific">Campylobacter geochelonis</name>
    <dbReference type="NCBI Taxonomy" id="1780362"/>
    <lineage>
        <taxon>Bacteria</taxon>
        <taxon>Pseudomonadati</taxon>
        <taxon>Campylobacterota</taxon>
        <taxon>Epsilonproteobacteria</taxon>
        <taxon>Campylobacterales</taxon>
        <taxon>Campylobacteraceae</taxon>
        <taxon>Campylobacter</taxon>
    </lineage>
</organism>
<dbReference type="PANTHER" id="PTHR11933:SF6">
    <property type="entry name" value="THIL AANH DOMAIN-CONTAINING PROTEIN"/>
    <property type="match status" value="1"/>
</dbReference>
<evidence type="ECO:0000256" key="1">
    <source>
        <dbReference type="ARBA" id="ARBA00022741"/>
    </source>
</evidence>
<dbReference type="RefSeq" id="WP_075494319.1">
    <property type="nucleotide sequence ID" value="NZ_CP053844.1"/>
</dbReference>
<evidence type="ECO:0000259" key="4">
    <source>
        <dbReference type="Pfam" id="PF18297"/>
    </source>
</evidence>
<evidence type="ECO:0000313" key="6">
    <source>
        <dbReference type="Proteomes" id="UP000069632"/>
    </source>
</evidence>
<dbReference type="Proteomes" id="UP000069632">
    <property type="component" value="Unassembled WGS sequence"/>
</dbReference>
<evidence type="ECO:0000259" key="3">
    <source>
        <dbReference type="Pfam" id="PF02568"/>
    </source>
</evidence>
<protein>
    <submittedName>
        <fullName evidence="5">Thiamine biosynthesis protein:ExsB</fullName>
    </submittedName>
</protein>
<dbReference type="InterPro" id="IPR059101">
    <property type="entry name" value="NFACT-R_2"/>
</dbReference>